<dbReference type="Pfam" id="PF07690">
    <property type="entry name" value="MFS_1"/>
    <property type="match status" value="1"/>
</dbReference>
<comment type="similarity">
    <text evidence="7">Belongs to the major facilitator superfamily. DHA1 family. Polyamines/proton antiporter (TC 2.A.1.2.16) subfamily.</text>
</comment>
<feature type="region of interest" description="Disordered" evidence="8">
    <location>
        <begin position="1"/>
        <end position="24"/>
    </location>
</feature>
<evidence type="ECO:0000259" key="10">
    <source>
        <dbReference type="PROSITE" id="PS50850"/>
    </source>
</evidence>
<dbReference type="InterPro" id="IPR036259">
    <property type="entry name" value="MFS_trans_sf"/>
</dbReference>
<dbReference type="GO" id="GO:0005886">
    <property type="term" value="C:plasma membrane"/>
    <property type="evidence" value="ECO:0007669"/>
    <property type="project" value="UniProtKB-SubCell"/>
</dbReference>
<keyword evidence="12" id="KW-1185">Reference proteome</keyword>
<dbReference type="OrthoDB" id="446368at2759"/>
<dbReference type="PANTHER" id="PTHR23502:SF186">
    <property type="entry name" value="MAJOR FACILITATOR SUPERFAMILY (MFS) PROFILE DOMAIN-CONTAINING PROTEIN"/>
    <property type="match status" value="1"/>
</dbReference>
<protein>
    <submittedName>
        <fullName evidence="11">MFS general substrate transporter</fullName>
    </submittedName>
</protein>
<dbReference type="PROSITE" id="PS50850">
    <property type="entry name" value="MFS"/>
    <property type="match status" value="1"/>
</dbReference>
<organism evidence="11 12">
    <name type="scientific">Viridothelium virens</name>
    <name type="common">Speckled blister lichen</name>
    <name type="synonym">Trypethelium virens</name>
    <dbReference type="NCBI Taxonomy" id="1048519"/>
    <lineage>
        <taxon>Eukaryota</taxon>
        <taxon>Fungi</taxon>
        <taxon>Dikarya</taxon>
        <taxon>Ascomycota</taxon>
        <taxon>Pezizomycotina</taxon>
        <taxon>Dothideomycetes</taxon>
        <taxon>Dothideomycetes incertae sedis</taxon>
        <taxon>Trypetheliales</taxon>
        <taxon>Trypetheliaceae</taxon>
        <taxon>Viridothelium</taxon>
    </lineage>
</organism>
<evidence type="ECO:0000256" key="9">
    <source>
        <dbReference type="SAM" id="Phobius"/>
    </source>
</evidence>
<reference evidence="11" key="1">
    <citation type="journal article" date="2020" name="Stud. Mycol.">
        <title>101 Dothideomycetes genomes: a test case for predicting lifestyles and emergence of pathogens.</title>
        <authorList>
            <person name="Haridas S."/>
            <person name="Albert R."/>
            <person name="Binder M."/>
            <person name="Bloem J."/>
            <person name="Labutti K."/>
            <person name="Salamov A."/>
            <person name="Andreopoulos B."/>
            <person name="Baker S."/>
            <person name="Barry K."/>
            <person name="Bills G."/>
            <person name="Bluhm B."/>
            <person name="Cannon C."/>
            <person name="Castanera R."/>
            <person name="Culley D."/>
            <person name="Daum C."/>
            <person name="Ezra D."/>
            <person name="Gonzalez J."/>
            <person name="Henrissat B."/>
            <person name="Kuo A."/>
            <person name="Liang C."/>
            <person name="Lipzen A."/>
            <person name="Lutzoni F."/>
            <person name="Magnuson J."/>
            <person name="Mondo S."/>
            <person name="Nolan M."/>
            <person name="Ohm R."/>
            <person name="Pangilinan J."/>
            <person name="Park H.-J."/>
            <person name="Ramirez L."/>
            <person name="Alfaro M."/>
            <person name="Sun H."/>
            <person name="Tritt A."/>
            <person name="Yoshinaga Y."/>
            <person name="Zwiers L.-H."/>
            <person name="Turgeon B."/>
            <person name="Goodwin S."/>
            <person name="Spatafora J."/>
            <person name="Crous P."/>
            <person name="Grigoriev I."/>
        </authorList>
    </citation>
    <scope>NUCLEOTIDE SEQUENCE</scope>
    <source>
        <strain evidence="11">Tuck. ex Michener</strain>
    </source>
</reference>
<feature type="transmembrane region" description="Helical" evidence="9">
    <location>
        <begin position="83"/>
        <end position="106"/>
    </location>
</feature>
<dbReference type="EMBL" id="ML991888">
    <property type="protein sequence ID" value="KAF2228833.1"/>
    <property type="molecule type" value="Genomic_DNA"/>
</dbReference>
<feature type="transmembrane region" description="Helical" evidence="9">
    <location>
        <begin position="118"/>
        <end position="145"/>
    </location>
</feature>
<feature type="transmembrane region" description="Helical" evidence="9">
    <location>
        <begin position="458"/>
        <end position="477"/>
    </location>
</feature>
<evidence type="ECO:0000313" key="12">
    <source>
        <dbReference type="Proteomes" id="UP000800092"/>
    </source>
</evidence>
<evidence type="ECO:0000256" key="2">
    <source>
        <dbReference type="ARBA" id="ARBA00022448"/>
    </source>
</evidence>
<feature type="domain" description="Major facilitator superfamily (MFS) profile" evidence="10">
    <location>
        <begin position="52"/>
        <end position="487"/>
    </location>
</feature>
<feature type="transmembrane region" description="Helical" evidence="9">
    <location>
        <begin position="390"/>
        <end position="414"/>
    </location>
</feature>
<dbReference type="FunFam" id="1.20.1250.20:FF:000011">
    <property type="entry name" value="MFS multidrug transporter, putative"/>
    <property type="match status" value="1"/>
</dbReference>
<dbReference type="PANTHER" id="PTHR23502">
    <property type="entry name" value="MAJOR FACILITATOR SUPERFAMILY"/>
    <property type="match status" value="1"/>
</dbReference>
<keyword evidence="6 9" id="KW-0472">Membrane</keyword>
<keyword evidence="5 9" id="KW-1133">Transmembrane helix</keyword>
<evidence type="ECO:0000256" key="3">
    <source>
        <dbReference type="ARBA" id="ARBA00022475"/>
    </source>
</evidence>
<proteinExistence type="inferred from homology"/>
<gene>
    <name evidence="11" type="ORF">EV356DRAFT_456961</name>
</gene>
<dbReference type="InterPro" id="IPR020846">
    <property type="entry name" value="MFS_dom"/>
</dbReference>
<dbReference type="Gene3D" id="1.20.1250.20">
    <property type="entry name" value="MFS general substrate transporter like domains"/>
    <property type="match status" value="1"/>
</dbReference>
<keyword evidence="2" id="KW-0813">Transport</keyword>
<dbReference type="GO" id="GO:0022857">
    <property type="term" value="F:transmembrane transporter activity"/>
    <property type="evidence" value="ECO:0007669"/>
    <property type="project" value="InterPro"/>
</dbReference>
<comment type="subcellular location">
    <subcellularLocation>
        <location evidence="1">Cell membrane</location>
        <topology evidence="1">Multi-pass membrane protein</topology>
    </subcellularLocation>
</comment>
<feature type="transmembrane region" description="Helical" evidence="9">
    <location>
        <begin position="421"/>
        <end position="446"/>
    </location>
</feature>
<evidence type="ECO:0000256" key="5">
    <source>
        <dbReference type="ARBA" id="ARBA00022989"/>
    </source>
</evidence>
<dbReference type="InterPro" id="IPR011701">
    <property type="entry name" value="MFS"/>
</dbReference>
<feature type="transmembrane region" description="Helical" evidence="9">
    <location>
        <begin position="175"/>
        <end position="198"/>
    </location>
</feature>
<evidence type="ECO:0000256" key="6">
    <source>
        <dbReference type="ARBA" id="ARBA00023136"/>
    </source>
</evidence>
<evidence type="ECO:0000256" key="4">
    <source>
        <dbReference type="ARBA" id="ARBA00022692"/>
    </source>
</evidence>
<feature type="transmembrane region" description="Helical" evidence="9">
    <location>
        <begin position="315"/>
        <end position="338"/>
    </location>
</feature>
<sequence length="524" mass="56564">MAVLPEPAVSDDDVPQRNYTGNGTDDDPYIVDYLHNDGQDAMNFSKGRKWAITILQSLSMFAVTFASSVYASGIEGVMQRFNVSAEVATLGLSLFVLGFALGPLIWAPLSEVYGRRSIFVISYMAYTAFSVAAACAPNITALLVLRFLASAFGSSSMTNAGGVIADMFSKAERGLATGLFATAPFLGPAFGPVAGGFLGETQGWRWILGLVAILGGVTWIATMLVTRETYAPFILRCRAKALSRMTGSVYVSRLDAGQPPKTLSQELSIAFTRPWLLLFREPIVLLTSLYISIVYGTLYMFFAGFPIVFQVARGWSQGIAGLPFVGVAIGVCLATLAAGVDNKRYVRLCATAEAEGCAVEPEARLGAAMAGAIVLPIGLFLFAWTTYPSVHWIVPIIGAMFFSCGLVMVFISLVSYLVDSYVVYAASVMAVNSVLRSLFATGFPLFTTQMYEKLGNQWASSIPAFLVLGCLPFPFLFHKYGPQIRSKCKYASEAAKVLEMMRRRHVVVIGGEPNGPEKEAEQVV</sequence>
<dbReference type="Proteomes" id="UP000800092">
    <property type="component" value="Unassembled WGS sequence"/>
</dbReference>
<accession>A0A6A6GU64</accession>
<dbReference type="SUPFAM" id="SSF103473">
    <property type="entry name" value="MFS general substrate transporter"/>
    <property type="match status" value="1"/>
</dbReference>
<feature type="transmembrane region" description="Helical" evidence="9">
    <location>
        <begin position="204"/>
        <end position="226"/>
    </location>
</feature>
<keyword evidence="4 9" id="KW-0812">Transmembrane</keyword>
<evidence type="ECO:0000256" key="7">
    <source>
        <dbReference type="ARBA" id="ARBA00038459"/>
    </source>
</evidence>
<name>A0A6A6GU64_VIRVR</name>
<feature type="transmembrane region" description="Helical" evidence="9">
    <location>
        <begin position="365"/>
        <end position="384"/>
    </location>
</feature>
<evidence type="ECO:0000256" key="8">
    <source>
        <dbReference type="SAM" id="MobiDB-lite"/>
    </source>
</evidence>
<feature type="transmembrane region" description="Helical" evidence="9">
    <location>
        <begin position="283"/>
        <end position="309"/>
    </location>
</feature>
<evidence type="ECO:0000256" key="1">
    <source>
        <dbReference type="ARBA" id="ARBA00004651"/>
    </source>
</evidence>
<dbReference type="CDD" id="cd17323">
    <property type="entry name" value="MFS_Tpo1_MDR_like"/>
    <property type="match status" value="1"/>
</dbReference>
<feature type="transmembrane region" description="Helical" evidence="9">
    <location>
        <begin position="50"/>
        <end position="71"/>
    </location>
</feature>
<dbReference type="AlphaFoldDB" id="A0A6A6GU64"/>
<evidence type="ECO:0000313" key="11">
    <source>
        <dbReference type="EMBL" id="KAF2228833.1"/>
    </source>
</evidence>
<keyword evidence="3" id="KW-1003">Cell membrane</keyword>